<protein>
    <submittedName>
        <fullName evidence="5">TRAP transporter substrate-binding protein</fullName>
    </submittedName>
</protein>
<evidence type="ECO:0000313" key="6">
    <source>
        <dbReference type="Proteomes" id="UP000297972"/>
    </source>
</evidence>
<keyword evidence="6" id="KW-1185">Reference proteome</keyword>
<feature type="signal peptide" evidence="4">
    <location>
        <begin position="1"/>
        <end position="21"/>
    </location>
</feature>
<dbReference type="PANTHER" id="PTHR33376">
    <property type="match status" value="1"/>
</dbReference>
<name>A0A4Z1CTR4_9RHOB</name>
<dbReference type="Proteomes" id="UP000297972">
    <property type="component" value="Unassembled WGS sequence"/>
</dbReference>
<evidence type="ECO:0000256" key="4">
    <source>
        <dbReference type="SAM" id="SignalP"/>
    </source>
</evidence>
<comment type="subcellular location">
    <subcellularLocation>
        <location evidence="1">Periplasm</location>
    </subcellularLocation>
</comment>
<dbReference type="InterPro" id="IPR018389">
    <property type="entry name" value="DctP_fam"/>
</dbReference>
<comment type="caution">
    <text evidence="5">The sequence shown here is derived from an EMBL/GenBank/DDBJ whole genome shotgun (WGS) entry which is preliminary data.</text>
</comment>
<dbReference type="CDD" id="cd13665">
    <property type="entry name" value="PBP2_TRAP_Dctp3_4"/>
    <property type="match status" value="1"/>
</dbReference>
<keyword evidence="2 4" id="KW-0732">Signal</keyword>
<keyword evidence="3" id="KW-0574">Periplasm</keyword>
<evidence type="ECO:0000313" key="5">
    <source>
        <dbReference type="EMBL" id="TGN68727.1"/>
    </source>
</evidence>
<dbReference type="InterPro" id="IPR038404">
    <property type="entry name" value="TRAP_DctP_sf"/>
</dbReference>
<gene>
    <name evidence="5" type="ORF">E4L95_00060</name>
</gene>
<feature type="chain" id="PRO_5021412537" evidence="4">
    <location>
        <begin position="22"/>
        <end position="323"/>
    </location>
</feature>
<proteinExistence type="predicted"/>
<accession>A0A4Z1CTR4</accession>
<dbReference type="Pfam" id="PF03480">
    <property type="entry name" value="DctP"/>
    <property type="match status" value="1"/>
</dbReference>
<dbReference type="OrthoDB" id="7822595at2"/>
<sequence>MTTTTITLAAALTLVASAATAQELKYANWAAPMHTITAAQIDPLTEALASGTDGAVTLRAFHGGELGAGPQDQFVRIVQGTADLGWGLPGYTSSQFPLTMMLEAPGALPLDQPVHAAFWRAADALEAEFPMTEVVAFWGSEPNILMMRDSEIREPGDLAGLKIRVAGAIAAEAVTALGATPVQIPMTQVYNGLQTGLIDGLVSGGSVLSDFKLEEVVGSITTGPNFGRLTFFTVLNQAAHDRLPEDAQATLAEGRAVWSQRAEEAWIATADRGLEAARASDAVVVNDLDADASAVFDDAMAEVTNAYVERVGGAEVLAAMRGE</sequence>
<dbReference type="PANTHER" id="PTHR33376:SF15">
    <property type="entry name" value="BLL6794 PROTEIN"/>
    <property type="match status" value="1"/>
</dbReference>
<evidence type="ECO:0000256" key="1">
    <source>
        <dbReference type="ARBA" id="ARBA00004418"/>
    </source>
</evidence>
<dbReference type="RefSeq" id="WP_135815849.1">
    <property type="nucleotide sequence ID" value="NZ_SRPG01000001.1"/>
</dbReference>
<dbReference type="Gene3D" id="3.40.190.170">
    <property type="entry name" value="Bacterial extracellular solute-binding protein, family 7"/>
    <property type="match status" value="1"/>
</dbReference>
<evidence type="ECO:0000256" key="2">
    <source>
        <dbReference type="ARBA" id="ARBA00022729"/>
    </source>
</evidence>
<reference evidence="5 6" key="1">
    <citation type="submission" date="2019-03" db="EMBL/GenBank/DDBJ databases">
        <authorList>
            <person name="Li J."/>
        </authorList>
    </citation>
    <scope>NUCLEOTIDE SEQUENCE [LARGE SCALE GENOMIC DNA]</scope>
    <source>
        <strain evidence="5 6">3058</strain>
    </source>
</reference>
<dbReference type="GO" id="GO:0042597">
    <property type="term" value="C:periplasmic space"/>
    <property type="evidence" value="ECO:0007669"/>
    <property type="project" value="UniProtKB-SubCell"/>
</dbReference>
<dbReference type="NCBIfam" id="NF037995">
    <property type="entry name" value="TRAP_S1"/>
    <property type="match status" value="1"/>
</dbReference>
<dbReference type="EMBL" id="SRPG01000001">
    <property type="protein sequence ID" value="TGN68727.1"/>
    <property type="molecule type" value="Genomic_DNA"/>
</dbReference>
<organism evidence="5 6">
    <name type="scientific">Paracoccus liaowanqingii</name>
    <dbReference type="NCBI Taxonomy" id="2560053"/>
    <lineage>
        <taxon>Bacteria</taxon>
        <taxon>Pseudomonadati</taxon>
        <taxon>Pseudomonadota</taxon>
        <taxon>Alphaproteobacteria</taxon>
        <taxon>Rhodobacterales</taxon>
        <taxon>Paracoccaceae</taxon>
        <taxon>Paracoccus</taxon>
    </lineage>
</organism>
<dbReference type="GO" id="GO:0055085">
    <property type="term" value="P:transmembrane transport"/>
    <property type="evidence" value="ECO:0007669"/>
    <property type="project" value="InterPro"/>
</dbReference>
<dbReference type="AlphaFoldDB" id="A0A4Z1CTR4"/>
<evidence type="ECO:0000256" key="3">
    <source>
        <dbReference type="ARBA" id="ARBA00022764"/>
    </source>
</evidence>